<dbReference type="PANTHER" id="PTHR43731">
    <property type="entry name" value="RHOMBOID PROTEASE"/>
    <property type="match status" value="1"/>
</dbReference>
<evidence type="ECO:0000256" key="4">
    <source>
        <dbReference type="ARBA" id="ARBA00022801"/>
    </source>
</evidence>
<evidence type="ECO:0000256" key="2">
    <source>
        <dbReference type="ARBA" id="ARBA00009045"/>
    </source>
</evidence>
<accession>A0A3B0UU58</accession>
<evidence type="ECO:0000256" key="7">
    <source>
        <dbReference type="SAM" id="Phobius"/>
    </source>
</evidence>
<dbReference type="GO" id="GO:0004252">
    <property type="term" value="F:serine-type endopeptidase activity"/>
    <property type="evidence" value="ECO:0007669"/>
    <property type="project" value="InterPro"/>
</dbReference>
<feature type="transmembrane region" description="Helical" evidence="7">
    <location>
        <begin position="54"/>
        <end position="75"/>
    </location>
</feature>
<dbReference type="InterPro" id="IPR022764">
    <property type="entry name" value="Peptidase_S54_rhomboid_dom"/>
</dbReference>
<feature type="non-terminal residue" evidence="9">
    <location>
        <position position="1"/>
    </location>
</feature>
<feature type="transmembrane region" description="Helical" evidence="7">
    <location>
        <begin position="6"/>
        <end position="22"/>
    </location>
</feature>
<comment type="subcellular location">
    <subcellularLocation>
        <location evidence="1">Membrane</location>
        <topology evidence="1">Multi-pass membrane protein</topology>
    </subcellularLocation>
</comment>
<dbReference type="GO" id="GO:0016020">
    <property type="term" value="C:membrane"/>
    <property type="evidence" value="ECO:0007669"/>
    <property type="project" value="UniProtKB-SubCell"/>
</dbReference>
<comment type="similarity">
    <text evidence="2">Belongs to the peptidase S54 family.</text>
</comment>
<dbReference type="Pfam" id="PF01694">
    <property type="entry name" value="Rhomboid"/>
    <property type="match status" value="1"/>
</dbReference>
<evidence type="ECO:0000259" key="8">
    <source>
        <dbReference type="Pfam" id="PF01694"/>
    </source>
</evidence>
<feature type="transmembrane region" description="Helical" evidence="7">
    <location>
        <begin position="29"/>
        <end position="48"/>
    </location>
</feature>
<keyword evidence="5 7" id="KW-1133">Transmembrane helix</keyword>
<evidence type="ECO:0000256" key="1">
    <source>
        <dbReference type="ARBA" id="ARBA00004141"/>
    </source>
</evidence>
<evidence type="ECO:0000256" key="6">
    <source>
        <dbReference type="ARBA" id="ARBA00023136"/>
    </source>
</evidence>
<dbReference type="AlphaFoldDB" id="A0A3B0UU58"/>
<feature type="domain" description="Peptidase S54 rhomboid" evidence="8">
    <location>
        <begin position="1"/>
        <end position="154"/>
    </location>
</feature>
<feature type="transmembrane region" description="Helical" evidence="7">
    <location>
        <begin position="136"/>
        <end position="155"/>
    </location>
</feature>
<dbReference type="Gene3D" id="1.20.1540.10">
    <property type="entry name" value="Rhomboid-like"/>
    <property type="match status" value="1"/>
</dbReference>
<reference evidence="9" key="1">
    <citation type="submission" date="2018-06" db="EMBL/GenBank/DDBJ databases">
        <authorList>
            <person name="Zhirakovskaya E."/>
        </authorList>
    </citation>
    <scope>NUCLEOTIDE SEQUENCE</scope>
</reference>
<dbReference type="EMBL" id="UOEQ01000478">
    <property type="protein sequence ID" value="VAW23644.1"/>
    <property type="molecule type" value="Genomic_DNA"/>
</dbReference>
<dbReference type="PANTHER" id="PTHR43731:SF14">
    <property type="entry name" value="PRESENILIN-ASSOCIATED RHOMBOID-LIKE PROTEIN, MITOCHONDRIAL"/>
    <property type="match status" value="1"/>
</dbReference>
<feature type="transmembrane region" description="Helical" evidence="7">
    <location>
        <begin position="110"/>
        <end position="130"/>
    </location>
</feature>
<protein>
    <submittedName>
        <fullName evidence="9">Rhomboid family protein</fullName>
    </submittedName>
</protein>
<keyword evidence="3 7" id="KW-0812">Transmembrane</keyword>
<organism evidence="9">
    <name type="scientific">hydrothermal vent metagenome</name>
    <dbReference type="NCBI Taxonomy" id="652676"/>
    <lineage>
        <taxon>unclassified sequences</taxon>
        <taxon>metagenomes</taxon>
        <taxon>ecological metagenomes</taxon>
    </lineage>
</organism>
<proteinExistence type="inferred from homology"/>
<dbReference type="SUPFAM" id="SSF144091">
    <property type="entry name" value="Rhomboid-like"/>
    <property type="match status" value="1"/>
</dbReference>
<dbReference type="InterPro" id="IPR035952">
    <property type="entry name" value="Rhomboid-like_sf"/>
</dbReference>
<dbReference type="InterPro" id="IPR050925">
    <property type="entry name" value="Rhomboid_protease_S54"/>
</dbReference>
<name>A0A3B0UU58_9ZZZZ</name>
<keyword evidence="6 7" id="KW-0472">Membrane</keyword>
<evidence type="ECO:0000256" key="5">
    <source>
        <dbReference type="ARBA" id="ARBA00022989"/>
    </source>
</evidence>
<evidence type="ECO:0000313" key="9">
    <source>
        <dbReference type="EMBL" id="VAW23644.1"/>
    </source>
</evidence>
<gene>
    <name evidence="9" type="ORF">MNBD_ALPHA11-343</name>
</gene>
<evidence type="ECO:0000256" key="3">
    <source>
        <dbReference type="ARBA" id="ARBA00022692"/>
    </source>
</evidence>
<keyword evidence="4" id="KW-0378">Hydrolase</keyword>
<sequence length="160" mass="17302">HGSWTHLLFNVVWLAVFGTPVARRYGSFWFYVVFFAGAIGGALFYTVLQLDQTSVLIGASGGVAALTGAAMRFVFEPIEVARNPESGEVVAMGRRMTSIAGVFSNSRARAFTLFWIGFNLAIPIYGVIVGAEGPSIAWQAHIGGFLAGFLLPSLIERRKK</sequence>